<dbReference type="Proteomes" id="UP000035088">
    <property type="component" value="Unassembled WGS sequence"/>
</dbReference>
<dbReference type="STRING" id="1073574.GOARA_082_00060"/>
<dbReference type="EMBL" id="BAEE01000082">
    <property type="protein sequence ID" value="GAB11619.1"/>
    <property type="molecule type" value="Genomic_DNA"/>
</dbReference>
<evidence type="ECO:0000313" key="1">
    <source>
        <dbReference type="EMBL" id="GAB11619.1"/>
    </source>
</evidence>
<accession>G7H6Z4</accession>
<sequence length="225" mass="23675">MLLAPSALPSGFSPVTTTVDELVRANAGPLDAVARMRFAPPDCRPTADAELNNRMSDENAAVLAARSLDASLTNIVVAGTRDIDADVRERTGNCATTRTTITEGTRTGAVITAEHRKLTPPKLTGERAGRLGLLGRLEVTQMFVFRTDTTTTMPDGATSRSVSFAGYAAAHTPGPDDGKNRFTVAVTVAGAATPFAKPFPEVSEPVTDKEFVELFGRALSAAGRL</sequence>
<evidence type="ECO:0008006" key="3">
    <source>
        <dbReference type="Google" id="ProtNLM"/>
    </source>
</evidence>
<organism evidence="1 2">
    <name type="scientific">Gordonia araii NBRC 100433</name>
    <dbReference type="NCBI Taxonomy" id="1073574"/>
    <lineage>
        <taxon>Bacteria</taxon>
        <taxon>Bacillati</taxon>
        <taxon>Actinomycetota</taxon>
        <taxon>Actinomycetes</taxon>
        <taxon>Mycobacteriales</taxon>
        <taxon>Gordoniaceae</taxon>
        <taxon>Gordonia</taxon>
    </lineage>
</organism>
<evidence type="ECO:0000313" key="2">
    <source>
        <dbReference type="Proteomes" id="UP000035088"/>
    </source>
</evidence>
<reference evidence="1 2" key="1">
    <citation type="submission" date="2011-11" db="EMBL/GenBank/DDBJ databases">
        <title>Whole genome shotgun sequence of Gordonia araii NBRC 100433.</title>
        <authorList>
            <person name="Yoshida Y."/>
            <person name="Hosoyama A."/>
            <person name="Tsuchikane K."/>
            <person name="Katsumata H."/>
            <person name="Yamazaki S."/>
            <person name="Fujita N."/>
        </authorList>
    </citation>
    <scope>NUCLEOTIDE SEQUENCE [LARGE SCALE GENOMIC DNA]</scope>
    <source>
        <strain evidence="1 2">NBRC 100433</strain>
    </source>
</reference>
<proteinExistence type="predicted"/>
<protein>
    <recommendedName>
        <fullName evidence="3">DUF5642 domain-containing protein</fullName>
    </recommendedName>
</protein>
<dbReference type="AlphaFoldDB" id="G7H6Z4"/>
<comment type="caution">
    <text evidence="1">The sequence shown here is derived from an EMBL/GenBank/DDBJ whole genome shotgun (WGS) entry which is preliminary data.</text>
</comment>
<gene>
    <name evidence="1" type="ORF">GOARA_082_00060</name>
</gene>
<name>G7H6Z4_9ACTN</name>
<keyword evidence="2" id="KW-1185">Reference proteome</keyword>